<name>A0A930YR90_9ACTN</name>
<evidence type="ECO:0000313" key="3">
    <source>
        <dbReference type="Proteomes" id="UP000660668"/>
    </source>
</evidence>
<feature type="domain" description="NadR/Ttd14 AAA" evidence="1">
    <location>
        <begin position="14"/>
        <end position="175"/>
    </location>
</feature>
<protein>
    <submittedName>
        <fullName evidence="2">AAA family ATPase</fullName>
    </submittedName>
</protein>
<evidence type="ECO:0000259" key="1">
    <source>
        <dbReference type="Pfam" id="PF13521"/>
    </source>
</evidence>
<dbReference type="InterPro" id="IPR038727">
    <property type="entry name" value="NadR/Ttd14_AAA_dom"/>
</dbReference>
<gene>
    <name evidence="2" type="ORF">ISU10_20715</name>
</gene>
<dbReference type="SUPFAM" id="SSF52540">
    <property type="entry name" value="P-loop containing nucleoside triphosphate hydrolases"/>
    <property type="match status" value="1"/>
</dbReference>
<proteinExistence type="predicted"/>
<accession>A0A930YR90</accession>
<organism evidence="2 3">
    <name type="scientific">Nocardioides agariphilus</name>
    <dbReference type="NCBI Taxonomy" id="433664"/>
    <lineage>
        <taxon>Bacteria</taxon>
        <taxon>Bacillati</taxon>
        <taxon>Actinomycetota</taxon>
        <taxon>Actinomycetes</taxon>
        <taxon>Propionibacteriales</taxon>
        <taxon>Nocardioidaceae</taxon>
        <taxon>Nocardioides</taxon>
    </lineage>
</organism>
<dbReference type="Proteomes" id="UP000660668">
    <property type="component" value="Unassembled WGS sequence"/>
</dbReference>
<sequence length="193" mass="21218">MSGPPSTRSGRRYAVSGRDHTGKTTICHAVTARLRAQGVDAQMVDEQSRRSVALAEGRREVATQLDLFARTIVVELEVSRSTEVVVCDRSLVDILAYTDLLPASDDPVEAAMCRAMDGFAEHYLATYDAIFLPSWRLEPMGLDPLRAPVHHLQDDLEAHIERRLAAHAARVVRLPSQPSAVDDVVAHILDSRG</sequence>
<reference evidence="2" key="1">
    <citation type="submission" date="2020-11" db="EMBL/GenBank/DDBJ databases">
        <title>Nocardioides cynanchi sp. nov., isolated from soil of rhizosphere of Cynanchum wilfordii.</title>
        <authorList>
            <person name="Lee J.-S."/>
            <person name="Suh M.K."/>
            <person name="Kim J.-S."/>
        </authorList>
    </citation>
    <scope>NUCLEOTIDE SEQUENCE</scope>
    <source>
        <strain evidence="2">KCTC 19276</strain>
    </source>
</reference>
<dbReference type="AlphaFoldDB" id="A0A930YR90"/>
<comment type="caution">
    <text evidence="2">The sequence shown here is derived from an EMBL/GenBank/DDBJ whole genome shotgun (WGS) entry which is preliminary data.</text>
</comment>
<evidence type="ECO:0000313" key="2">
    <source>
        <dbReference type="EMBL" id="MBF4770205.1"/>
    </source>
</evidence>
<dbReference type="Pfam" id="PF13521">
    <property type="entry name" value="AAA_28"/>
    <property type="match status" value="1"/>
</dbReference>
<dbReference type="Gene3D" id="3.40.50.300">
    <property type="entry name" value="P-loop containing nucleotide triphosphate hydrolases"/>
    <property type="match status" value="1"/>
</dbReference>
<keyword evidence="3" id="KW-1185">Reference proteome</keyword>
<dbReference type="InterPro" id="IPR027417">
    <property type="entry name" value="P-loop_NTPase"/>
</dbReference>
<dbReference type="EMBL" id="JADKPO010000041">
    <property type="protein sequence ID" value="MBF4770205.1"/>
    <property type="molecule type" value="Genomic_DNA"/>
</dbReference>
<dbReference type="RefSeq" id="WP_194698349.1">
    <property type="nucleotide sequence ID" value="NZ_JADKPO010000041.1"/>
</dbReference>